<gene>
    <name evidence="7" type="ORF">METZ01_LOCUS290865</name>
</gene>
<feature type="domain" description="GHMP kinase N-terminal" evidence="6">
    <location>
        <begin position="4"/>
        <end position="43"/>
    </location>
</feature>
<keyword evidence="2" id="KW-0808">Transferase</keyword>
<dbReference type="GO" id="GO:0016301">
    <property type="term" value="F:kinase activity"/>
    <property type="evidence" value="ECO:0007669"/>
    <property type="project" value="UniProtKB-KW"/>
</dbReference>
<dbReference type="Gene3D" id="3.30.230.10">
    <property type="match status" value="1"/>
</dbReference>
<dbReference type="AlphaFoldDB" id="A0A382LSX4"/>
<name>A0A382LSX4_9ZZZZ</name>
<dbReference type="Pfam" id="PF00288">
    <property type="entry name" value="GHMP_kinases_N"/>
    <property type="match status" value="1"/>
</dbReference>
<keyword evidence="5" id="KW-0067">ATP-binding</keyword>
<dbReference type="SUPFAM" id="SSF54211">
    <property type="entry name" value="Ribosomal protein S5 domain 2-like"/>
    <property type="match status" value="1"/>
</dbReference>
<dbReference type="PANTHER" id="PTHR20861">
    <property type="entry name" value="HOMOSERINE/4-DIPHOSPHOCYTIDYL-2-C-METHYL-D-ERYTHRITOL KINASE"/>
    <property type="match status" value="1"/>
</dbReference>
<dbReference type="InterPro" id="IPR006204">
    <property type="entry name" value="GHMP_kinase_N_dom"/>
</dbReference>
<organism evidence="7">
    <name type="scientific">marine metagenome</name>
    <dbReference type="NCBI Taxonomy" id="408172"/>
    <lineage>
        <taxon>unclassified sequences</taxon>
        <taxon>metagenomes</taxon>
        <taxon>ecological metagenomes</taxon>
    </lineage>
</organism>
<sequence length="44" mass="4233">MNNLGINQGFNVHIEKGVPPGSGLGSSAASAAAAVVGVNELLGN</sequence>
<dbReference type="InterPro" id="IPR014721">
    <property type="entry name" value="Ribsml_uS5_D2-typ_fold_subgr"/>
</dbReference>
<accession>A0A382LSX4</accession>
<dbReference type="InterPro" id="IPR020568">
    <property type="entry name" value="Ribosomal_Su5_D2-typ_SF"/>
</dbReference>
<keyword evidence="1" id="KW-0028">Amino-acid biosynthesis</keyword>
<evidence type="ECO:0000259" key="6">
    <source>
        <dbReference type="Pfam" id="PF00288"/>
    </source>
</evidence>
<evidence type="ECO:0000256" key="3">
    <source>
        <dbReference type="ARBA" id="ARBA00022741"/>
    </source>
</evidence>
<reference evidence="7" key="1">
    <citation type="submission" date="2018-05" db="EMBL/GenBank/DDBJ databases">
        <authorList>
            <person name="Lanie J.A."/>
            <person name="Ng W.-L."/>
            <person name="Kazmierczak K.M."/>
            <person name="Andrzejewski T.M."/>
            <person name="Davidsen T.M."/>
            <person name="Wayne K.J."/>
            <person name="Tettelin H."/>
            <person name="Glass J.I."/>
            <person name="Rusch D."/>
            <person name="Podicherti R."/>
            <person name="Tsui H.-C.T."/>
            <person name="Winkler M.E."/>
        </authorList>
    </citation>
    <scope>NUCLEOTIDE SEQUENCE</scope>
</reference>
<dbReference type="GO" id="GO:0005524">
    <property type="term" value="F:ATP binding"/>
    <property type="evidence" value="ECO:0007669"/>
    <property type="project" value="UniProtKB-KW"/>
</dbReference>
<protein>
    <recommendedName>
        <fullName evidence="6">GHMP kinase N-terminal domain-containing protein</fullName>
    </recommendedName>
</protein>
<proteinExistence type="predicted"/>
<dbReference type="EMBL" id="UINC01088084">
    <property type="protein sequence ID" value="SVC38011.1"/>
    <property type="molecule type" value="Genomic_DNA"/>
</dbReference>
<evidence type="ECO:0000256" key="4">
    <source>
        <dbReference type="ARBA" id="ARBA00022777"/>
    </source>
</evidence>
<dbReference type="InterPro" id="IPR006203">
    <property type="entry name" value="GHMP_knse_ATP-bd_CS"/>
</dbReference>
<keyword evidence="4" id="KW-0418">Kinase</keyword>
<feature type="non-terminal residue" evidence="7">
    <location>
        <position position="44"/>
    </location>
</feature>
<dbReference type="PROSITE" id="PS00627">
    <property type="entry name" value="GHMP_KINASES_ATP"/>
    <property type="match status" value="1"/>
</dbReference>
<dbReference type="PANTHER" id="PTHR20861:SF1">
    <property type="entry name" value="HOMOSERINE KINASE"/>
    <property type="match status" value="1"/>
</dbReference>
<dbReference type="GO" id="GO:0008652">
    <property type="term" value="P:amino acid biosynthetic process"/>
    <property type="evidence" value="ECO:0007669"/>
    <property type="project" value="UniProtKB-KW"/>
</dbReference>
<evidence type="ECO:0000256" key="5">
    <source>
        <dbReference type="ARBA" id="ARBA00022840"/>
    </source>
</evidence>
<keyword evidence="3" id="KW-0547">Nucleotide-binding</keyword>
<evidence type="ECO:0000313" key="7">
    <source>
        <dbReference type="EMBL" id="SVC38011.1"/>
    </source>
</evidence>
<evidence type="ECO:0000256" key="1">
    <source>
        <dbReference type="ARBA" id="ARBA00022605"/>
    </source>
</evidence>
<evidence type="ECO:0000256" key="2">
    <source>
        <dbReference type="ARBA" id="ARBA00022679"/>
    </source>
</evidence>